<organism evidence="9 10">
    <name type="scientific">Streptomyces venezuelae</name>
    <dbReference type="NCBI Taxonomy" id="54571"/>
    <lineage>
        <taxon>Bacteria</taxon>
        <taxon>Bacillati</taxon>
        <taxon>Actinomycetota</taxon>
        <taxon>Actinomycetes</taxon>
        <taxon>Kitasatosporales</taxon>
        <taxon>Streptomycetaceae</taxon>
        <taxon>Streptomyces</taxon>
    </lineage>
</organism>
<evidence type="ECO:0000259" key="8">
    <source>
        <dbReference type="PROSITE" id="PS50928"/>
    </source>
</evidence>
<evidence type="ECO:0000313" key="9">
    <source>
        <dbReference type="EMBL" id="QES20007.1"/>
    </source>
</evidence>
<sequence>MGRFVIRRILQMVPVFIGTTLIVYFLVTQMGGDPIQNLYGEKPVPDNIRATLTAQYHLDEPFFVRYWYYFSGLLQGDFGESIAQGRPISELLVEAWPETLKVAGVAFVFELVIGVVAGVLAGMRRGSFIDNLVLVSTLTVIAIPIFVLGNVGQTFLGQEWGLFPVAGTDDGFISYMLPGMVLGSVSLAYIARLARASVAENLRADYIRTAKAKGLPKSRVIGIHVLRNSLIPVVTYLGADLGTLMGGAIVTEGIFNIPGVGFQLFSSLNVEDGPAVVGFVSLLVLVYLITALVVDMLYAVLDPRIRYE</sequence>
<dbReference type="Pfam" id="PF00528">
    <property type="entry name" value="BPD_transp_1"/>
    <property type="match status" value="1"/>
</dbReference>
<evidence type="ECO:0000313" key="10">
    <source>
        <dbReference type="Proteomes" id="UP000324106"/>
    </source>
</evidence>
<dbReference type="OrthoDB" id="3171583at2"/>
<dbReference type="RefSeq" id="WP_150266398.1">
    <property type="nucleotide sequence ID" value="NZ_CP029194.1"/>
</dbReference>
<evidence type="ECO:0000256" key="4">
    <source>
        <dbReference type="ARBA" id="ARBA00022692"/>
    </source>
</evidence>
<dbReference type="Pfam" id="PF19300">
    <property type="entry name" value="BPD_transp_1_N"/>
    <property type="match status" value="1"/>
</dbReference>
<feature type="transmembrane region" description="Helical" evidence="7">
    <location>
        <begin position="102"/>
        <end position="120"/>
    </location>
</feature>
<feature type="transmembrane region" description="Helical" evidence="7">
    <location>
        <begin position="275"/>
        <end position="301"/>
    </location>
</feature>
<dbReference type="PANTHER" id="PTHR43163">
    <property type="entry name" value="DIPEPTIDE TRANSPORT SYSTEM PERMEASE PROTEIN DPPB-RELATED"/>
    <property type="match status" value="1"/>
</dbReference>
<evidence type="ECO:0000256" key="5">
    <source>
        <dbReference type="ARBA" id="ARBA00022989"/>
    </source>
</evidence>
<dbReference type="InterPro" id="IPR035906">
    <property type="entry name" value="MetI-like_sf"/>
</dbReference>
<protein>
    <submittedName>
        <fullName evidence="9">ABC transporter permease</fullName>
    </submittedName>
</protein>
<dbReference type="GO" id="GO:0055085">
    <property type="term" value="P:transmembrane transport"/>
    <property type="evidence" value="ECO:0007669"/>
    <property type="project" value="InterPro"/>
</dbReference>
<feature type="transmembrane region" description="Helical" evidence="7">
    <location>
        <begin position="132"/>
        <end position="152"/>
    </location>
</feature>
<feature type="domain" description="ABC transmembrane type-1" evidence="8">
    <location>
        <begin position="96"/>
        <end position="298"/>
    </location>
</feature>
<keyword evidence="6 7" id="KW-0472">Membrane</keyword>
<dbReference type="SUPFAM" id="SSF161098">
    <property type="entry name" value="MetI-like"/>
    <property type="match status" value="1"/>
</dbReference>
<dbReference type="PANTHER" id="PTHR43163:SF7">
    <property type="entry name" value="DIPEPTIDE-TRANSPORT INTEGRAL MEMBRANE PROTEIN ABC TRANSPORTER DPPB-RELATED"/>
    <property type="match status" value="1"/>
</dbReference>
<evidence type="ECO:0000256" key="1">
    <source>
        <dbReference type="ARBA" id="ARBA00004651"/>
    </source>
</evidence>
<feature type="transmembrane region" description="Helical" evidence="7">
    <location>
        <begin position="9"/>
        <end position="27"/>
    </location>
</feature>
<evidence type="ECO:0000256" key="2">
    <source>
        <dbReference type="ARBA" id="ARBA00022448"/>
    </source>
</evidence>
<comment type="subcellular location">
    <subcellularLocation>
        <location evidence="1 7">Cell membrane</location>
        <topology evidence="1 7">Multi-pass membrane protein</topology>
    </subcellularLocation>
</comment>
<dbReference type="AlphaFoldDB" id="A0A5P2AQA5"/>
<dbReference type="InterPro" id="IPR045621">
    <property type="entry name" value="BPD_transp_1_N"/>
</dbReference>
<evidence type="ECO:0000256" key="3">
    <source>
        <dbReference type="ARBA" id="ARBA00022475"/>
    </source>
</evidence>
<comment type="similarity">
    <text evidence="7">Belongs to the binding-protein-dependent transport system permease family.</text>
</comment>
<proteinExistence type="inferred from homology"/>
<keyword evidence="4 7" id="KW-0812">Transmembrane</keyword>
<dbReference type="EMBL" id="CP029194">
    <property type="protein sequence ID" value="QES20007.1"/>
    <property type="molecule type" value="Genomic_DNA"/>
</dbReference>
<dbReference type="CDD" id="cd06261">
    <property type="entry name" value="TM_PBP2"/>
    <property type="match status" value="1"/>
</dbReference>
<accession>A0A5P2AQA5</accession>
<reference evidence="9 10" key="1">
    <citation type="submission" date="2018-05" db="EMBL/GenBank/DDBJ databases">
        <title>Streptomyces venezuelae.</title>
        <authorList>
            <person name="Kim W."/>
            <person name="Lee N."/>
            <person name="Cho B.-K."/>
        </authorList>
    </citation>
    <scope>NUCLEOTIDE SEQUENCE [LARGE SCALE GENOMIC DNA]</scope>
    <source>
        <strain evidence="9 10">ATCC 15068</strain>
    </source>
</reference>
<keyword evidence="2 7" id="KW-0813">Transport</keyword>
<keyword evidence="3" id="KW-1003">Cell membrane</keyword>
<keyword evidence="5 7" id="KW-1133">Transmembrane helix</keyword>
<dbReference type="GO" id="GO:0005886">
    <property type="term" value="C:plasma membrane"/>
    <property type="evidence" value="ECO:0007669"/>
    <property type="project" value="UniProtKB-SubCell"/>
</dbReference>
<evidence type="ECO:0000256" key="6">
    <source>
        <dbReference type="ARBA" id="ARBA00023136"/>
    </source>
</evidence>
<feature type="transmembrane region" description="Helical" evidence="7">
    <location>
        <begin position="172"/>
        <end position="191"/>
    </location>
</feature>
<feature type="transmembrane region" description="Helical" evidence="7">
    <location>
        <begin position="233"/>
        <end position="255"/>
    </location>
</feature>
<dbReference type="PROSITE" id="PS50928">
    <property type="entry name" value="ABC_TM1"/>
    <property type="match status" value="1"/>
</dbReference>
<dbReference type="InterPro" id="IPR000515">
    <property type="entry name" value="MetI-like"/>
</dbReference>
<dbReference type="Proteomes" id="UP000324106">
    <property type="component" value="Chromosome"/>
</dbReference>
<evidence type="ECO:0000256" key="7">
    <source>
        <dbReference type="RuleBase" id="RU363032"/>
    </source>
</evidence>
<name>A0A5P2AQA5_STRVZ</name>
<gene>
    <name evidence="9" type="ORF">DEJ46_13555</name>
</gene>
<dbReference type="Gene3D" id="1.10.3720.10">
    <property type="entry name" value="MetI-like"/>
    <property type="match status" value="1"/>
</dbReference>